<keyword evidence="2" id="KW-1185">Reference proteome</keyword>
<sequence length="217" mass="24932">MKRFTLERGLCQGDPLSSFLFNVSMDVLSRMIMKAKDLGLIRGINMGNDDLRSNLNKSCLVKVGSKEPMDIEWAIIFRCTRSSLPITYLGLPLGGNSYEEAFWNLVINKVERRLALWKKGFMSKGGRLVMIKGVAKRIEKLQREFLWNDDIVKKKIHTVDWDSFCKSKRTGGLGIGRIINNGVSLLAKWFWRFRMKESPLWKKVIRAKCGLSQEAIQ</sequence>
<dbReference type="PANTHER" id="PTHR33116">
    <property type="entry name" value="REVERSE TRANSCRIPTASE ZINC-BINDING DOMAIN-CONTAINING PROTEIN-RELATED-RELATED"/>
    <property type="match status" value="1"/>
</dbReference>
<name>A0AAD9X546_9ROSI</name>
<accession>A0AAD9X546</accession>
<dbReference type="EMBL" id="JANJYI010000004">
    <property type="protein sequence ID" value="KAK2652984.1"/>
    <property type="molecule type" value="Genomic_DNA"/>
</dbReference>
<dbReference type="AlphaFoldDB" id="A0AAD9X546"/>
<proteinExistence type="predicted"/>
<dbReference type="PANTHER" id="PTHR33116:SF78">
    <property type="entry name" value="OS12G0587133 PROTEIN"/>
    <property type="match status" value="1"/>
</dbReference>
<evidence type="ECO:0008006" key="3">
    <source>
        <dbReference type="Google" id="ProtNLM"/>
    </source>
</evidence>
<protein>
    <recommendedName>
        <fullName evidence="3">Reverse transcriptase domain-containing protein</fullName>
    </recommendedName>
</protein>
<comment type="caution">
    <text evidence="1">The sequence shown here is derived from an EMBL/GenBank/DDBJ whole genome shotgun (WGS) entry which is preliminary data.</text>
</comment>
<organism evidence="1 2">
    <name type="scientific">Dipteronia dyeriana</name>
    <dbReference type="NCBI Taxonomy" id="168575"/>
    <lineage>
        <taxon>Eukaryota</taxon>
        <taxon>Viridiplantae</taxon>
        <taxon>Streptophyta</taxon>
        <taxon>Embryophyta</taxon>
        <taxon>Tracheophyta</taxon>
        <taxon>Spermatophyta</taxon>
        <taxon>Magnoliopsida</taxon>
        <taxon>eudicotyledons</taxon>
        <taxon>Gunneridae</taxon>
        <taxon>Pentapetalae</taxon>
        <taxon>rosids</taxon>
        <taxon>malvids</taxon>
        <taxon>Sapindales</taxon>
        <taxon>Sapindaceae</taxon>
        <taxon>Hippocastanoideae</taxon>
        <taxon>Acereae</taxon>
        <taxon>Dipteronia</taxon>
    </lineage>
</organism>
<reference evidence="1" key="1">
    <citation type="journal article" date="2023" name="Plant J.">
        <title>Genome sequences and population genomics provide insights into the demographic history, inbreeding, and mutation load of two 'living fossil' tree species of Dipteronia.</title>
        <authorList>
            <person name="Feng Y."/>
            <person name="Comes H.P."/>
            <person name="Chen J."/>
            <person name="Zhu S."/>
            <person name="Lu R."/>
            <person name="Zhang X."/>
            <person name="Li P."/>
            <person name="Qiu J."/>
            <person name="Olsen K.M."/>
            <person name="Qiu Y."/>
        </authorList>
    </citation>
    <scope>NUCLEOTIDE SEQUENCE</scope>
    <source>
        <strain evidence="1">KIB01</strain>
    </source>
</reference>
<evidence type="ECO:0000313" key="2">
    <source>
        <dbReference type="Proteomes" id="UP001280121"/>
    </source>
</evidence>
<dbReference type="Proteomes" id="UP001280121">
    <property type="component" value="Unassembled WGS sequence"/>
</dbReference>
<evidence type="ECO:0000313" key="1">
    <source>
        <dbReference type="EMBL" id="KAK2652984.1"/>
    </source>
</evidence>
<gene>
    <name evidence="1" type="ORF">Ddye_012840</name>
</gene>